<dbReference type="Proteomes" id="UP000702425">
    <property type="component" value="Unassembled WGS sequence"/>
</dbReference>
<dbReference type="InterPro" id="IPR009288">
    <property type="entry name" value="AIG2-like_dom"/>
</dbReference>
<organism evidence="2 3">
    <name type="scientific">Microcoleus asticus IPMA8</name>
    <dbReference type="NCBI Taxonomy" id="2563858"/>
    <lineage>
        <taxon>Bacteria</taxon>
        <taxon>Bacillati</taxon>
        <taxon>Cyanobacteriota</taxon>
        <taxon>Cyanophyceae</taxon>
        <taxon>Oscillatoriophycideae</taxon>
        <taxon>Oscillatoriales</taxon>
        <taxon>Microcoleaceae</taxon>
        <taxon>Microcoleus</taxon>
        <taxon>Microcoleus asticus</taxon>
    </lineage>
</organism>
<comment type="caution">
    <text evidence="2">The sequence shown here is derived from an EMBL/GenBank/DDBJ whole genome shotgun (WGS) entry which is preliminary data.</text>
</comment>
<evidence type="ECO:0000259" key="1">
    <source>
        <dbReference type="Pfam" id="PF06094"/>
    </source>
</evidence>
<dbReference type="InterPro" id="IPR013024">
    <property type="entry name" value="GGCT-like"/>
</dbReference>
<dbReference type="Gene3D" id="3.10.490.10">
    <property type="entry name" value="Gamma-glutamyl cyclotransferase-like"/>
    <property type="match status" value="1"/>
</dbReference>
<accession>A0ABX2D7B1</accession>
<name>A0ABX2D7B1_9CYAN</name>
<feature type="domain" description="Gamma-glutamylcyclotransferase AIG2-like" evidence="1">
    <location>
        <begin position="3"/>
        <end position="128"/>
    </location>
</feature>
<dbReference type="CDD" id="cd06661">
    <property type="entry name" value="GGCT_like"/>
    <property type="match status" value="1"/>
</dbReference>
<keyword evidence="3" id="KW-1185">Reference proteome</keyword>
<protein>
    <recommendedName>
        <fullName evidence="1">Gamma-glutamylcyclotransferase AIG2-like domain-containing protein</fullName>
    </recommendedName>
</protein>
<reference evidence="2 3" key="1">
    <citation type="journal article" date="2020" name="Sci. Rep.">
        <title>A novel cyanobacterial geosmin producer, revising GeoA distribution and dispersion patterns in Bacteria.</title>
        <authorList>
            <person name="Churro C."/>
            <person name="Semedo-Aguiar A.P."/>
            <person name="Silva A.D."/>
            <person name="Pereira-Leal J.B."/>
            <person name="Leite R.B."/>
        </authorList>
    </citation>
    <scope>NUCLEOTIDE SEQUENCE [LARGE SCALE GENOMIC DNA]</scope>
    <source>
        <strain evidence="2 3">IPMA8</strain>
    </source>
</reference>
<sequence>MKVFVYGTLKPGECNYLRYCEGKVVDACPAIARGQLFALPIGYPAMMAGDGTVCGFLLCFANSAILDDLDRLEDYHPLREPTQNEYQRQEIKIFDRHLKPLGTAWAYFMLPDRVRSLGGLWLPHGRWENRFFTK</sequence>
<evidence type="ECO:0000313" key="2">
    <source>
        <dbReference type="EMBL" id="NQE38454.1"/>
    </source>
</evidence>
<evidence type="ECO:0000313" key="3">
    <source>
        <dbReference type="Proteomes" id="UP000702425"/>
    </source>
</evidence>
<dbReference type="EMBL" id="SRRZ01000228">
    <property type="protein sequence ID" value="NQE38454.1"/>
    <property type="molecule type" value="Genomic_DNA"/>
</dbReference>
<gene>
    <name evidence="2" type="ORF">E5S67_06239</name>
</gene>
<dbReference type="Pfam" id="PF06094">
    <property type="entry name" value="GGACT"/>
    <property type="match status" value="1"/>
</dbReference>
<proteinExistence type="predicted"/>
<dbReference type="InterPro" id="IPR036568">
    <property type="entry name" value="GGCT-like_sf"/>
</dbReference>
<dbReference type="SUPFAM" id="SSF110857">
    <property type="entry name" value="Gamma-glutamyl cyclotransferase-like"/>
    <property type="match status" value="1"/>
</dbReference>
<dbReference type="RefSeq" id="WP_172193163.1">
    <property type="nucleotide sequence ID" value="NZ_CAWPPK010000144.1"/>
</dbReference>